<dbReference type="PRINTS" id="PR00039">
    <property type="entry name" value="HTHLYSR"/>
</dbReference>
<dbReference type="EMBL" id="JBHSDY010000009">
    <property type="protein sequence ID" value="MFC4299047.1"/>
    <property type="molecule type" value="Genomic_DNA"/>
</dbReference>
<dbReference type="Proteomes" id="UP001595756">
    <property type="component" value="Unassembled WGS sequence"/>
</dbReference>
<organism evidence="6 7">
    <name type="scientific">Castellaniella hirudinis</name>
    <dbReference type="NCBI Taxonomy" id="1144617"/>
    <lineage>
        <taxon>Bacteria</taxon>
        <taxon>Pseudomonadati</taxon>
        <taxon>Pseudomonadota</taxon>
        <taxon>Betaproteobacteria</taxon>
        <taxon>Burkholderiales</taxon>
        <taxon>Alcaligenaceae</taxon>
        <taxon>Castellaniella</taxon>
    </lineage>
</organism>
<name>A0ABV8S1T9_9BURK</name>
<dbReference type="InterPro" id="IPR036388">
    <property type="entry name" value="WH-like_DNA-bd_sf"/>
</dbReference>
<dbReference type="InterPro" id="IPR000847">
    <property type="entry name" value="LysR_HTH_N"/>
</dbReference>
<keyword evidence="3" id="KW-0238">DNA-binding</keyword>
<evidence type="ECO:0000313" key="6">
    <source>
        <dbReference type="EMBL" id="MFC4299047.1"/>
    </source>
</evidence>
<evidence type="ECO:0000256" key="2">
    <source>
        <dbReference type="ARBA" id="ARBA00023015"/>
    </source>
</evidence>
<gene>
    <name evidence="6" type="ORF">ACFO0J_13450</name>
</gene>
<sequence>MSDTPLEPLPETKLLRLFDVLYAQGSVTAAAQQLGLSQPTISIWLAQLREQLGDPLFVRTSKGMQPTPRAEALISIVRTALDALRQISGVAPEFDPTQSDRRFCIAMSDASHVNLLPQILGHLRQTAASCSLKAGPIDPTLPERLQSGAADLALGLIPELGAGFYQQTLFTQDWVCLARKDHPRIRARLDLADYRREGHIEIVSGTGHSLLEHALRRARIRRTVVLELPGFLGLSAVLEAGDLVVTVPRQTGETLAGRNALRLHPCPFPIAPFSVKQHWHTRFHHDPGNRWLRQACMTLFGRSPAPRRRSSSA</sequence>
<keyword evidence="2" id="KW-0805">Transcription regulation</keyword>
<evidence type="ECO:0000313" key="7">
    <source>
        <dbReference type="Proteomes" id="UP001595756"/>
    </source>
</evidence>
<dbReference type="PANTHER" id="PTHR30118:SF15">
    <property type="entry name" value="TRANSCRIPTIONAL REGULATORY PROTEIN"/>
    <property type="match status" value="1"/>
</dbReference>
<dbReference type="Gene3D" id="3.40.190.10">
    <property type="entry name" value="Periplasmic binding protein-like II"/>
    <property type="match status" value="2"/>
</dbReference>
<dbReference type="PROSITE" id="PS50931">
    <property type="entry name" value="HTH_LYSR"/>
    <property type="match status" value="1"/>
</dbReference>
<evidence type="ECO:0000256" key="1">
    <source>
        <dbReference type="ARBA" id="ARBA00009437"/>
    </source>
</evidence>
<dbReference type="CDD" id="cd08459">
    <property type="entry name" value="PBP2_DntR_NahR_LinR_like"/>
    <property type="match status" value="1"/>
</dbReference>
<dbReference type="InterPro" id="IPR050389">
    <property type="entry name" value="LysR-type_TF"/>
</dbReference>
<keyword evidence="7" id="KW-1185">Reference proteome</keyword>
<dbReference type="Pfam" id="PF03466">
    <property type="entry name" value="LysR_substrate"/>
    <property type="match status" value="1"/>
</dbReference>
<accession>A0ABV8S1T9</accession>
<dbReference type="Pfam" id="PF00126">
    <property type="entry name" value="HTH_1"/>
    <property type="match status" value="1"/>
</dbReference>
<protein>
    <submittedName>
        <fullName evidence="6">LysR family transcriptional regulator</fullName>
    </submittedName>
</protein>
<evidence type="ECO:0000256" key="3">
    <source>
        <dbReference type="ARBA" id="ARBA00023125"/>
    </source>
</evidence>
<evidence type="ECO:0000256" key="4">
    <source>
        <dbReference type="ARBA" id="ARBA00023163"/>
    </source>
</evidence>
<keyword evidence="4" id="KW-0804">Transcription</keyword>
<dbReference type="InterPro" id="IPR036390">
    <property type="entry name" value="WH_DNA-bd_sf"/>
</dbReference>
<feature type="domain" description="HTH lysR-type" evidence="5">
    <location>
        <begin position="10"/>
        <end position="67"/>
    </location>
</feature>
<dbReference type="RefSeq" id="WP_376813606.1">
    <property type="nucleotide sequence ID" value="NZ_JBHSDY010000009.1"/>
</dbReference>
<dbReference type="Gene3D" id="1.10.10.10">
    <property type="entry name" value="Winged helix-like DNA-binding domain superfamily/Winged helix DNA-binding domain"/>
    <property type="match status" value="1"/>
</dbReference>
<reference evidence="7" key="1">
    <citation type="journal article" date="2019" name="Int. J. Syst. Evol. Microbiol.">
        <title>The Global Catalogue of Microorganisms (GCM) 10K type strain sequencing project: providing services to taxonomists for standard genome sequencing and annotation.</title>
        <authorList>
            <consortium name="The Broad Institute Genomics Platform"/>
            <consortium name="The Broad Institute Genome Sequencing Center for Infectious Disease"/>
            <person name="Wu L."/>
            <person name="Ma J."/>
        </authorList>
    </citation>
    <scope>NUCLEOTIDE SEQUENCE [LARGE SCALE GENOMIC DNA]</scope>
    <source>
        <strain evidence="7">CGMCC 1.19029</strain>
    </source>
</reference>
<comment type="similarity">
    <text evidence="1">Belongs to the LysR transcriptional regulatory family.</text>
</comment>
<comment type="caution">
    <text evidence="6">The sequence shown here is derived from an EMBL/GenBank/DDBJ whole genome shotgun (WGS) entry which is preliminary data.</text>
</comment>
<dbReference type="SUPFAM" id="SSF46785">
    <property type="entry name" value="Winged helix' DNA-binding domain"/>
    <property type="match status" value="1"/>
</dbReference>
<dbReference type="SUPFAM" id="SSF53850">
    <property type="entry name" value="Periplasmic binding protein-like II"/>
    <property type="match status" value="1"/>
</dbReference>
<evidence type="ECO:0000259" key="5">
    <source>
        <dbReference type="PROSITE" id="PS50931"/>
    </source>
</evidence>
<proteinExistence type="inferred from homology"/>
<dbReference type="InterPro" id="IPR005119">
    <property type="entry name" value="LysR_subst-bd"/>
</dbReference>
<dbReference type="PANTHER" id="PTHR30118">
    <property type="entry name" value="HTH-TYPE TRANSCRIPTIONAL REGULATOR LEUO-RELATED"/>
    <property type="match status" value="1"/>
</dbReference>